<dbReference type="PANTHER" id="PTHR34477:SF5">
    <property type="entry name" value="BSL5627 PROTEIN"/>
    <property type="match status" value="1"/>
</dbReference>
<dbReference type="Proteomes" id="UP001142610">
    <property type="component" value="Unassembled WGS sequence"/>
</dbReference>
<dbReference type="Pfam" id="PF01541">
    <property type="entry name" value="GIY-YIG"/>
    <property type="match status" value="1"/>
</dbReference>
<evidence type="ECO:0000256" key="1">
    <source>
        <dbReference type="ARBA" id="ARBA00007435"/>
    </source>
</evidence>
<organism evidence="3 4">
    <name type="scientific">Parvularcula maris</name>
    <dbReference type="NCBI Taxonomy" id="2965077"/>
    <lineage>
        <taxon>Bacteria</taxon>
        <taxon>Pseudomonadati</taxon>
        <taxon>Pseudomonadota</taxon>
        <taxon>Alphaproteobacteria</taxon>
        <taxon>Parvularculales</taxon>
        <taxon>Parvularculaceae</taxon>
        <taxon>Parvularcula</taxon>
    </lineage>
</organism>
<protein>
    <submittedName>
        <fullName evidence="3">GIY-YIG nuclease family protein</fullName>
    </submittedName>
</protein>
<dbReference type="InterPro" id="IPR000305">
    <property type="entry name" value="GIY-YIG_endonuc"/>
</dbReference>
<dbReference type="SUPFAM" id="SSF82771">
    <property type="entry name" value="GIY-YIG endonuclease"/>
    <property type="match status" value="1"/>
</dbReference>
<reference evidence="3" key="1">
    <citation type="submission" date="2022-07" db="EMBL/GenBank/DDBJ databases">
        <title>Parvularcula maris sp. nov., an algicidal bacterium isolated from seawater.</title>
        <authorList>
            <person name="Li F."/>
        </authorList>
    </citation>
    <scope>NUCLEOTIDE SEQUENCE</scope>
    <source>
        <strain evidence="3">BGMRC 0090</strain>
    </source>
</reference>
<sequence>MARFDFIATYMLANRRNGAIYTGSSSDLPARMGQHKMSAGARFPAKYGCMKLVWYERHETIGAAVHREKRLKTWPRRWKVELIEARNGHWSDLSAELMLG</sequence>
<dbReference type="EMBL" id="JANIBC010000018">
    <property type="protein sequence ID" value="MCQ8186413.1"/>
    <property type="molecule type" value="Genomic_DNA"/>
</dbReference>
<accession>A0A9X2LB02</accession>
<comment type="similarity">
    <text evidence="1">Belongs to the UPF0213 family.</text>
</comment>
<comment type="caution">
    <text evidence="3">The sequence shown here is derived from an EMBL/GenBank/DDBJ whole genome shotgun (WGS) entry which is preliminary data.</text>
</comment>
<dbReference type="Gene3D" id="3.40.1440.10">
    <property type="entry name" value="GIY-YIG endonuclease"/>
    <property type="match status" value="1"/>
</dbReference>
<evidence type="ECO:0000313" key="4">
    <source>
        <dbReference type="Proteomes" id="UP001142610"/>
    </source>
</evidence>
<dbReference type="InterPro" id="IPR050190">
    <property type="entry name" value="UPF0213_domain"/>
</dbReference>
<dbReference type="PROSITE" id="PS50164">
    <property type="entry name" value="GIY_YIG"/>
    <property type="match status" value="1"/>
</dbReference>
<dbReference type="CDD" id="cd10448">
    <property type="entry name" value="GIY-YIG_unchar_3"/>
    <property type="match status" value="1"/>
</dbReference>
<dbReference type="PANTHER" id="PTHR34477">
    <property type="entry name" value="UPF0213 PROTEIN YHBQ"/>
    <property type="match status" value="1"/>
</dbReference>
<name>A0A9X2LB02_9PROT</name>
<dbReference type="InterPro" id="IPR035901">
    <property type="entry name" value="GIY-YIG_endonuc_sf"/>
</dbReference>
<dbReference type="AlphaFoldDB" id="A0A9X2LB02"/>
<gene>
    <name evidence="3" type="ORF">NOG11_13595</name>
</gene>
<proteinExistence type="inferred from homology"/>
<feature type="domain" description="GIY-YIG" evidence="2">
    <location>
        <begin position="5"/>
        <end position="82"/>
    </location>
</feature>
<evidence type="ECO:0000313" key="3">
    <source>
        <dbReference type="EMBL" id="MCQ8186413.1"/>
    </source>
</evidence>
<evidence type="ECO:0000259" key="2">
    <source>
        <dbReference type="PROSITE" id="PS50164"/>
    </source>
</evidence>
<keyword evidence="4" id="KW-1185">Reference proteome</keyword>